<keyword evidence="2" id="KW-0936">Ethylene signaling pathway</keyword>
<comment type="subcellular location">
    <subcellularLocation>
        <location evidence="1">Nucleus</location>
    </subcellularLocation>
</comment>
<keyword evidence="4" id="KW-0238">DNA-binding</keyword>
<evidence type="ECO:0000313" key="8">
    <source>
        <dbReference type="EMBL" id="MCD7470260.1"/>
    </source>
</evidence>
<evidence type="ECO:0000256" key="4">
    <source>
        <dbReference type="ARBA" id="ARBA00023125"/>
    </source>
</evidence>
<protein>
    <recommendedName>
        <fullName evidence="7">AP2/ERF domain-containing protein</fullName>
    </recommendedName>
</protein>
<dbReference type="InterPro" id="IPR036955">
    <property type="entry name" value="AP2/ERF_dom_sf"/>
</dbReference>
<comment type="caution">
    <text evidence="8">The sequence shown here is derived from an EMBL/GenBank/DDBJ whole genome shotgun (WGS) entry which is preliminary data.</text>
</comment>
<evidence type="ECO:0000256" key="3">
    <source>
        <dbReference type="ARBA" id="ARBA00023015"/>
    </source>
</evidence>
<keyword evidence="6" id="KW-0539">Nucleus</keyword>
<dbReference type="SMART" id="SM00380">
    <property type="entry name" value="AP2"/>
    <property type="match status" value="1"/>
</dbReference>
<dbReference type="PANTHER" id="PTHR31677">
    <property type="entry name" value="AP2 DOMAIN CLASS TRANSCRIPTION FACTOR"/>
    <property type="match status" value="1"/>
</dbReference>
<evidence type="ECO:0000259" key="7">
    <source>
        <dbReference type="PROSITE" id="PS51032"/>
    </source>
</evidence>
<evidence type="ECO:0000256" key="1">
    <source>
        <dbReference type="ARBA" id="ARBA00004123"/>
    </source>
</evidence>
<name>A0ABS8THB8_DATST</name>
<evidence type="ECO:0000256" key="5">
    <source>
        <dbReference type="ARBA" id="ARBA00023163"/>
    </source>
</evidence>
<accession>A0ABS8THB8</accession>
<dbReference type="Gene3D" id="3.30.730.10">
    <property type="entry name" value="AP2/ERF domain"/>
    <property type="match status" value="1"/>
</dbReference>
<dbReference type="CDD" id="cd00018">
    <property type="entry name" value="AP2"/>
    <property type="match status" value="1"/>
</dbReference>
<feature type="domain" description="AP2/ERF" evidence="7">
    <location>
        <begin position="26"/>
        <end position="83"/>
    </location>
</feature>
<dbReference type="EMBL" id="JACEIK010001543">
    <property type="protein sequence ID" value="MCD7470260.1"/>
    <property type="molecule type" value="Genomic_DNA"/>
</dbReference>
<evidence type="ECO:0000256" key="2">
    <source>
        <dbReference type="ARBA" id="ARBA00022745"/>
    </source>
</evidence>
<evidence type="ECO:0000313" key="9">
    <source>
        <dbReference type="Proteomes" id="UP000823775"/>
    </source>
</evidence>
<reference evidence="8 9" key="1">
    <citation type="journal article" date="2021" name="BMC Genomics">
        <title>Datura genome reveals duplications of psychoactive alkaloid biosynthetic genes and high mutation rate following tissue culture.</title>
        <authorList>
            <person name="Rajewski A."/>
            <person name="Carter-House D."/>
            <person name="Stajich J."/>
            <person name="Litt A."/>
        </authorList>
    </citation>
    <scope>NUCLEOTIDE SEQUENCE [LARGE SCALE GENOMIC DNA]</scope>
    <source>
        <strain evidence="8">AR-01</strain>
    </source>
</reference>
<dbReference type="PANTHER" id="PTHR31677:SF157">
    <property type="entry name" value="AP2_ERF DOMAIN-CONTAINING PROTEIN"/>
    <property type="match status" value="1"/>
</dbReference>
<dbReference type="InterPro" id="IPR001471">
    <property type="entry name" value="AP2/ERF_dom"/>
</dbReference>
<dbReference type="SUPFAM" id="SSF54171">
    <property type="entry name" value="DNA-binding domain"/>
    <property type="match status" value="1"/>
</dbReference>
<dbReference type="InterPro" id="IPR016177">
    <property type="entry name" value="DNA-bd_dom_sf"/>
</dbReference>
<organism evidence="8 9">
    <name type="scientific">Datura stramonium</name>
    <name type="common">Jimsonweed</name>
    <name type="synonym">Common thornapple</name>
    <dbReference type="NCBI Taxonomy" id="4076"/>
    <lineage>
        <taxon>Eukaryota</taxon>
        <taxon>Viridiplantae</taxon>
        <taxon>Streptophyta</taxon>
        <taxon>Embryophyta</taxon>
        <taxon>Tracheophyta</taxon>
        <taxon>Spermatophyta</taxon>
        <taxon>Magnoliopsida</taxon>
        <taxon>eudicotyledons</taxon>
        <taxon>Gunneridae</taxon>
        <taxon>Pentapetalae</taxon>
        <taxon>asterids</taxon>
        <taxon>lamiids</taxon>
        <taxon>Solanales</taxon>
        <taxon>Solanaceae</taxon>
        <taxon>Solanoideae</taxon>
        <taxon>Datureae</taxon>
        <taxon>Datura</taxon>
    </lineage>
</organism>
<gene>
    <name evidence="8" type="ORF">HAX54_009984</name>
</gene>
<proteinExistence type="predicted"/>
<evidence type="ECO:0000256" key="6">
    <source>
        <dbReference type="ARBA" id="ARBA00023242"/>
    </source>
</evidence>
<dbReference type="PROSITE" id="PS51032">
    <property type="entry name" value="AP2_ERF"/>
    <property type="match status" value="1"/>
</dbReference>
<sequence length="150" mass="16340">MAQNEKGDAPVIMTVPAAKKGGRGVSYIGVVKRPFGMFAAEIRDLLRKDRLWLGRYDTPEEAARVYDEAIMKLRGPKAKTNFPPSTMISKDTPLVTVDSSPFNLSISSGSSVGTAASFTYLEQNQHQFRCFPVAGGSSPSSARDYQYLGL</sequence>
<keyword evidence="5" id="KW-0804">Transcription</keyword>
<dbReference type="Proteomes" id="UP000823775">
    <property type="component" value="Unassembled WGS sequence"/>
</dbReference>
<dbReference type="Pfam" id="PF00847">
    <property type="entry name" value="AP2"/>
    <property type="match status" value="1"/>
</dbReference>
<keyword evidence="3" id="KW-0805">Transcription regulation</keyword>
<keyword evidence="9" id="KW-1185">Reference proteome</keyword>